<proteinExistence type="predicted"/>
<name>A0A7S1NEI0_9EUGL</name>
<protein>
    <submittedName>
        <fullName evidence="1">Uncharacterized protein</fullName>
    </submittedName>
</protein>
<sequence length="244" mass="25489">MGCPCRTVVQKGHHSCCGRGLKEGQAARGLVLLLTGPEAPALSRPVAKALNAIHVSSPTAERLLQAVPALSHSGSDLVATEGGSDLSELRKAAQALILRTEDPIFVTHAHAEGAKVITQWGTFDVRRAPKELARIVSRSRNEADGIFLGRQLLSGSAANGPVQPAVATFPLSWGEQETFVCHGAKAVGLKHLVSRPGGGGAAPTWPLVSARHPLLRACPPRAPRGGKGALHTPCARPAWPCVAR</sequence>
<gene>
    <name evidence="1" type="ORF">EGYM00392_LOCUS25920</name>
</gene>
<organism evidence="1">
    <name type="scientific">Eutreptiella gymnastica</name>
    <dbReference type="NCBI Taxonomy" id="73025"/>
    <lineage>
        <taxon>Eukaryota</taxon>
        <taxon>Discoba</taxon>
        <taxon>Euglenozoa</taxon>
        <taxon>Euglenida</taxon>
        <taxon>Spirocuta</taxon>
        <taxon>Euglenophyceae</taxon>
        <taxon>Eutreptiales</taxon>
        <taxon>Eutreptiaceae</taxon>
        <taxon>Eutreptiella</taxon>
    </lineage>
</organism>
<accession>A0A7S1NEI0</accession>
<dbReference type="AlphaFoldDB" id="A0A7S1NEI0"/>
<dbReference type="EMBL" id="HBGA01069286">
    <property type="protein sequence ID" value="CAD9014814.1"/>
    <property type="molecule type" value="Transcribed_RNA"/>
</dbReference>
<evidence type="ECO:0000313" key="1">
    <source>
        <dbReference type="EMBL" id="CAD9014814.1"/>
    </source>
</evidence>
<reference evidence="1" key="1">
    <citation type="submission" date="2021-01" db="EMBL/GenBank/DDBJ databases">
        <authorList>
            <person name="Corre E."/>
            <person name="Pelletier E."/>
            <person name="Niang G."/>
            <person name="Scheremetjew M."/>
            <person name="Finn R."/>
            <person name="Kale V."/>
            <person name="Holt S."/>
            <person name="Cochrane G."/>
            <person name="Meng A."/>
            <person name="Brown T."/>
            <person name="Cohen L."/>
        </authorList>
    </citation>
    <scope>NUCLEOTIDE SEQUENCE</scope>
    <source>
        <strain evidence="1">NIES-381</strain>
    </source>
</reference>